<dbReference type="Proteomes" id="UP000289734">
    <property type="component" value="Unassembled WGS sequence"/>
</dbReference>
<evidence type="ECO:0000256" key="1">
    <source>
        <dbReference type="SAM" id="SignalP"/>
    </source>
</evidence>
<protein>
    <recommendedName>
        <fullName evidence="2">CshA domain-containing protein</fullName>
    </recommendedName>
</protein>
<feature type="domain" description="CshA" evidence="2">
    <location>
        <begin position="39"/>
        <end position="133"/>
    </location>
</feature>
<feature type="chain" id="PRO_5020301845" description="CshA domain-containing protein" evidence="1">
    <location>
        <begin position="19"/>
        <end position="471"/>
    </location>
</feature>
<evidence type="ECO:0000313" key="4">
    <source>
        <dbReference type="Proteomes" id="UP000289734"/>
    </source>
</evidence>
<feature type="signal peptide" evidence="1">
    <location>
        <begin position="1"/>
        <end position="18"/>
    </location>
</feature>
<keyword evidence="4" id="KW-1185">Reference proteome</keyword>
<dbReference type="PROSITE" id="PS51257">
    <property type="entry name" value="PROKAR_LIPOPROTEIN"/>
    <property type="match status" value="1"/>
</dbReference>
<gene>
    <name evidence="3" type="ORF">EQG68_13315</name>
</gene>
<proteinExistence type="predicted"/>
<organism evidence="3 4">
    <name type="scientific">Flavobacterium piscinae</name>
    <dbReference type="NCBI Taxonomy" id="2506424"/>
    <lineage>
        <taxon>Bacteria</taxon>
        <taxon>Pseudomonadati</taxon>
        <taxon>Bacteroidota</taxon>
        <taxon>Flavobacteriia</taxon>
        <taxon>Flavobacteriales</taxon>
        <taxon>Flavobacteriaceae</taxon>
        <taxon>Flavobacterium</taxon>
    </lineage>
</organism>
<evidence type="ECO:0000259" key="2">
    <source>
        <dbReference type="Pfam" id="PF19076"/>
    </source>
</evidence>
<sequence>MKKIYGAFTVFLAVALFASFLISCSDDDKYTEPDDLPIATDDVSTYTAGNTAVINILDNDTTGDLVNPASVSLVNGSDTDSNGTLDRREITGEGIWTVNATGVLTFTPAMNFLSSPNPITYTVQDNQGNISNAATVSLTVISGVTVDLSLVPYPKLSDYQFFVGVMKDQNPTLGVLPYEPASSLFTDYALKKRFVWMPEGTLATYNGDGNVLELPVGAVIIKNFYYNNVQPSNTTRIIESRLMIRKSTGWIFAEYVWNDEQTEAFLDMNGSTTAISWLDQNNISRSTNYRIPSEGECFVCHKSNEVAVPIGIKPQNINVPYNYITGSQNQLAKWVQMGYLENNLPSNILTTVNYKDESQPLDLRARSYIDINCAHCHRNNSHCDYRPMRFAFEESADLVNMGVCVDTQDMSGFPSALGKIVTPGNINRSMLHHRMGSTDPAVMMPLIGRTLVHEEGLALIEAWINSLEPCE</sequence>
<dbReference type="EMBL" id="SBKQ01000015">
    <property type="protein sequence ID" value="RXR29106.1"/>
    <property type="molecule type" value="Genomic_DNA"/>
</dbReference>
<dbReference type="RefSeq" id="WP_129465385.1">
    <property type="nucleotide sequence ID" value="NZ_SBKQ01000015.1"/>
</dbReference>
<dbReference type="InterPro" id="IPR026395">
    <property type="entry name" value="CshA_fibril"/>
</dbReference>
<evidence type="ECO:0000313" key="3">
    <source>
        <dbReference type="EMBL" id="RXR29106.1"/>
    </source>
</evidence>
<dbReference type="Pfam" id="PF19076">
    <property type="entry name" value="CshA_repeat"/>
    <property type="match status" value="1"/>
</dbReference>
<keyword evidence="1" id="KW-0732">Signal</keyword>
<name>A0A4V1N3L7_9FLAO</name>
<dbReference type="AlphaFoldDB" id="A0A4V1N3L7"/>
<dbReference type="OrthoDB" id="338827at2"/>
<reference evidence="4" key="1">
    <citation type="submission" date="2019-01" db="EMBL/GenBank/DDBJ databases">
        <title>Cytophagaceae bacterium strain CAR-16.</title>
        <authorList>
            <person name="Chen W.-M."/>
        </authorList>
    </citation>
    <scope>NUCLEOTIDE SEQUENCE [LARGE SCALE GENOMIC DNA]</scope>
    <source>
        <strain evidence="4">ICH-30</strain>
    </source>
</reference>
<comment type="caution">
    <text evidence="3">The sequence shown here is derived from an EMBL/GenBank/DDBJ whole genome shotgun (WGS) entry which is preliminary data.</text>
</comment>
<accession>A0A4V1N3L7</accession>